<protein>
    <submittedName>
        <fullName evidence="1">Uncharacterized protein</fullName>
    </submittedName>
</protein>
<proteinExistence type="predicted"/>
<reference evidence="1" key="1">
    <citation type="submission" date="2018-02" db="EMBL/GenBank/DDBJ databases">
        <title>Rhizophora mucronata_Transcriptome.</title>
        <authorList>
            <person name="Meera S.P."/>
            <person name="Sreeshan A."/>
            <person name="Augustine A."/>
        </authorList>
    </citation>
    <scope>NUCLEOTIDE SEQUENCE</scope>
    <source>
        <tissue evidence="1">Leaf</tissue>
    </source>
</reference>
<evidence type="ECO:0000313" key="1">
    <source>
        <dbReference type="EMBL" id="MBX61955.1"/>
    </source>
</evidence>
<name>A0A2P2Q4P5_RHIMU</name>
<sequence length="74" mass="8150">MQGQFPLELKGTTHLSFSSRNLFLLLSTKGTHISLLSTLESLPGCNLHCSQRMPTYPSHILDGGLGIDPFFAEF</sequence>
<dbReference type="EMBL" id="GGEC01081471">
    <property type="protein sequence ID" value="MBX61955.1"/>
    <property type="molecule type" value="Transcribed_RNA"/>
</dbReference>
<dbReference type="AlphaFoldDB" id="A0A2P2Q4P5"/>
<accession>A0A2P2Q4P5</accession>
<organism evidence="1">
    <name type="scientific">Rhizophora mucronata</name>
    <name type="common">Asiatic mangrove</name>
    <dbReference type="NCBI Taxonomy" id="61149"/>
    <lineage>
        <taxon>Eukaryota</taxon>
        <taxon>Viridiplantae</taxon>
        <taxon>Streptophyta</taxon>
        <taxon>Embryophyta</taxon>
        <taxon>Tracheophyta</taxon>
        <taxon>Spermatophyta</taxon>
        <taxon>Magnoliopsida</taxon>
        <taxon>eudicotyledons</taxon>
        <taxon>Gunneridae</taxon>
        <taxon>Pentapetalae</taxon>
        <taxon>rosids</taxon>
        <taxon>fabids</taxon>
        <taxon>Malpighiales</taxon>
        <taxon>Rhizophoraceae</taxon>
        <taxon>Rhizophora</taxon>
    </lineage>
</organism>